<evidence type="ECO:0000313" key="4">
    <source>
        <dbReference type="Proteomes" id="UP000236319"/>
    </source>
</evidence>
<protein>
    <submittedName>
        <fullName evidence="3">CAF1 family ribonuclease</fullName>
    </submittedName>
</protein>
<comment type="similarity">
    <text evidence="1">Belongs to the CAF1 family.</text>
</comment>
<dbReference type="PANTHER" id="PTHR15092">
    <property type="entry name" value="POLY A -SPECIFIC RIBONUCLEASE/TARGET OF EGR1, MEMBER 1"/>
    <property type="match status" value="1"/>
</dbReference>
<dbReference type="EMBL" id="BDSA01000002">
    <property type="protein sequence ID" value="GBE60817.1"/>
    <property type="molecule type" value="Genomic_DNA"/>
</dbReference>
<dbReference type="GO" id="GO:0000175">
    <property type="term" value="F:3'-5'-RNA exonuclease activity"/>
    <property type="evidence" value="ECO:0007669"/>
    <property type="project" value="TreeGrafter"/>
</dbReference>
<dbReference type="GeneID" id="39874587"/>
<dbReference type="SUPFAM" id="SSF53098">
    <property type="entry name" value="Ribonuclease H-like"/>
    <property type="match status" value="1"/>
</dbReference>
<dbReference type="Pfam" id="PF04857">
    <property type="entry name" value="CAF1"/>
    <property type="match status" value="1"/>
</dbReference>
<evidence type="ECO:0000313" key="3">
    <source>
        <dbReference type="EMBL" id="GBE60817.1"/>
    </source>
</evidence>
<dbReference type="InterPro" id="IPR012337">
    <property type="entry name" value="RNaseH-like_sf"/>
</dbReference>
<dbReference type="Gene3D" id="3.30.70.330">
    <property type="match status" value="1"/>
</dbReference>
<dbReference type="PANTHER" id="PTHR15092:SF22">
    <property type="entry name" value="POLY(A)-SPECIFIC RIBONUCLEASE PNLDC1"/>
    <property type="match status" value="1"/>
</dbReference>
<dbReference type="InterPro" id="IPR036397">
    <property type="entry name" value="RNaseH_sf"/>
</dbReference>
<evidence type="ECO:0000256" key="1">
    <source>
        <dbReference type="ARBA" id="ARBA00008372"/>
    </source>
</evidence>
<feature type="region of interest" description="Disordered" evidence="2">
    <location>
        <begin position="639"/>
        <end position="660"/>
    </location>
</feature>
<feature type="compositionally biased region" description="Basic and acidic residues" evidence="2">
    <location>
        <begin position="639"/>
        <end position="648"/>
    </location>
</feature>
<comment type="caution">
    <text evidence="3">The sequence shown here is derived from an EMBL/GenBank/DDBJ whole genome shotgun (WGS) entry which is preliminary data.</text>
</comment>
<name>A0A2H6KCV5_9APIC</name>
<accession>A0A2H6KCV5</accession>
<dbReference type="OrthoDB" id="414075at2759"/>
<dbReference type="InterPro" id="IPR051181">
    <property type="entry name" value="CAF1_poly(A)_ribonucleases"/>
</dbReference>
<dbReference type="Proteomes" id="UP000236319">
    <property type="component" value="Unassembled WGS sequence"/>
</dbReference>
<gene>
    <name evidence="3" type="ORF">BOVATA_023100</name>
</gene>
<sequence>MYASAKVLATGATGAYCVQLHPYRNINTIRRLHWWDSSPSAAFTAGFCRQGRCYSIPSDGNTSSNPNNGALFKRQRYFPTAAYRTKSDDGMRRGFSSAATSRLTWKDHLQEARAALRECDFVAIDVEYTGLHLKDDRFVGLEKCYEAHASGAKQFVPCQIGLTAAKYVGKGLWKITPTSVYTIPSSNKFFQVSTSTLQFLKDNNFDFNSWIRYGVEHLTPSEERDRKASIELRIKELEQLVNNVPPGPPAAAIEFDLSSLTAEDRSVAEDVIGRIKQWISKGDADPLEIELDSAFQRLLMHTIIGQQFPEVYSHSARRGDEKVICIYKSQVELYKQQKLTLEAELSRIDEDIGVRLLFDEISKHGKILVGHNCFYDMLHIYQTFYGELPESVEDFRKRWTDKFRNTLDTKYIAEFHDVVAAPQQSSTLKGLFDHMCATEPTLPGGTTFSVHPLPGTSWVLPPAVLPLLAKTKRPAEISADSFKAADVGATVMQSHDAGYDSFMTCVLFVLQAGRILRAKHVNWDKLYTSSPDGSLNTLGLLEHIGSSTNCIRLVKSQPNAINLSTNREGDMDRYFLMTGYPNSWKKWDIMKVWSPLWVSVSVIDNTSCWVIVKNGEDIRNINLIYRMMKNPQFRLETYEQSRSRKADTDASAPLTASDDK</sequence>
<dbReference type="Gene3D" id="3.30.420.10">
    <property type="entry name" value="Ribonuclease H-like superfamily/Ribonuclease H"/>
    <property type="match status" value="2"/>
</dbReference>
<proteinExistence type="inferred from homology"/>
<evidence type="ECO:0000256" key="2">
    <source>
        <dbReference type="SAM" id="MobiDB-lite"/>
    </source>
</evidence>
<dbReference type="RefSeq" id="XP_028867060.1">
    <property type="nucleotide sequence ID" value="XM_029011227.1"/>
</dbReference>
<keyword evidence="4" id="KW-1185">Reference proteome</keyword>
<organism evidence="3 4">
    <name type="scientific">Babesia ovata</name>
    <dbReference type="NCBI Taxonomy" id="189622"/>
    <lineage>
        <taxon>Eukaryota</taxon>
        <taxon>Sar</taxon>
        <taxon>Alveolata</taxon>
        <taxon>Apicomplexa</taxon>
        <taxon>Aconoidasida</taxon>
        <taxon>Piroplasmida</taxon>
        <taxon>Babesiidae</taxon>
        <taxon>Babesia</taxon>
    </lineage>
</organism>
<dbReference type="InterPro" id="IPR006941">
    <property type="entry name" value="RNase_CAF1"/>
</dbReference>
<dbReference type="AlphaFoldDB" id="A0A2H6KCV5"/>
<reference evidence="3 4" key="1">
    <citation type="journal article" date="2017" name="BMC Genomics">
        <title>Whole-genome assembly of Babesia ovata and comparative genomics between closely related pathogens.</title>
        <authorList>
            <person name="Yamagishi J."/>
            <person name="Asada M."/>
            <person name="Hakimi H."/>
            <person name="Tanaka T.Q."/>
            <person name="Sugimoto C."/>
            <person name="Kawazu S."/>
        </authorList>
    </citation>
    <scope>NUCLEOTIDE SEQUENCE [LARGE SCALE GENOMIC DNA]</scope>
    <source>
        <strain evidence="3 4">Miyake</strain>
    </source>
</reference>
<dbReference type="InterPro" id="IPR012677">
    <property type="entry name" value="Nucleotide-bd_a/b_plait_sf"/>
</dbReference>
<dbReference type="GO" id="GO:0003723">
    <property type="term" value="F:RNA binding"/>
    <property type="evidence" value="ECO:0007669"/>
    <property type="project" value="TreeGrafter"/>
</dbReference>
<dbReference type="VEuPathDB" id="PiroplasmaDB:BOVATA_023100"/>